<proteinExistence type="predicted"/>
<dbReference type="PROSITE" id="PS51294">
    <property type="entry name" value="HTH_MYB"/>
    <property type="match status" value="1"/>
</dbReference>
<organism evidence="6 7">
    <name type="scientific">Cajanus cajan</name>
    <name type="common">Pigeon pea</name>
    <name type="synonym">Cajanus indicus</name>
    <dbReference type="NCBI Taxonomy" id="3821"/>
    <lineage>
        <taxon>Eukaryota</taxon>
        <taxon>Viridiplantae</taxon>
        <taxon>Streptophyta</taxon>
        <taxon>Embryophyta</taxon>
        <taxon>Tracheophyta</taxon>
        <taxon>Spermatophyta</taxon>
        <taxon>Magnoliopsida</taxon>
        <taxon>eudicotyledons</taxon>
        <taxon>Gunneridae</taxon>
        <taxon>Pentapetalae</taxon>
        <taxon>rosids</taxon>
        <taxon>fabids</taxon>
        <taxon>Fabales</taxon>
        <taxon>Fabaceae</taxon>
        <taxon>Papilionoideae</taxon>
        <taxon>50 kb inversion clade</taxon>
        <taxon>NPAAA clade</taxon>
        <taxon>indigoferoid/millettioid clade</taxon>
        <taxon>Phaseoleae</taxon>
        <taxon>Cajanus</taxon>
    </lineage>
</organism>
<dbReference type="AlphaFoldDB" id="A0A151SE84"/>
<dbReference type="GO" id="GO:0003677">
    <property type="term" value="F:DNA binding"/>
    <property type="evidence" value="ECO:0007669"/>
    <property type="project" value="UniProtKB-KW"/>
</dbReference>
<dbReference type="InterPro" id="IPR015495">
    <property type="entry name" value="Myb_TF_plants"/>
</dbReference>
<dbReference type="PANTHER" id="PTHR47999:SF96">
    <property type="entry name" value="TRANSCRIPTION REPRESSOR MYB6-LIKE"/>
    <property type="match status" value="1"/>
</dbReference>
<dbReference type="Gene3D" id="1.10.10.60">
    <property type="entry name" value="Homeodomain-like"/>
    <property type="match status" value="1"/>
</dbReference>
<evidence type="ECO:0000256" key="3">
    <source>
        <dbReference type="ARBA" id="ARBA00023242"/>
    </source>
</evidence>
<sequence>MKRKSSCENQDGVNKGPWSAEEDKILINYVQLHGEGKWRELSKRAGIESPRCSRNSCFIGCPEAVNDSVNTMSLIPPSWDNQNPFAYIPQDDNDHYLRSVLQDFDITDMLVSYEDDCRFGRYACVEIPQHFGDEAYMINDAIGETWYENWKIDA</sequence>
<dbReference type="PROSITE" id="PS50090">
    <property type="entry name" value="MYB_LIKE"/>
    <property type="match status" value="1"/>
</dbReference>
<evidence type="ECO:0000256" key="2">
    <source>
        <dbReference type="ARBA" id="ARBA00023125"/>
    </source>
</evidence>
<dbReference type="STRING" id="3821.A0A151SE84"/>
<evidence type="ECO:0000256" key="1">
    <source>
        <dbReference type="ARBA" id="ARBA00004123"/>
    </source>
</evidence>
<dbReference type="PANTHER" id="PTHR47999">
    <property type="entry name" value="TRANSCRIPTION FACTOR MYB8-RELATED-RELATED"/>
    <property type="match status" value="1"/>
</dbReference>
<dbReference type="Proteomes" id="UP000075243">
    <property type="component" value="Unassembled WGS sequence"/>
</dbReference>
<dbReference type="InterPro" id="IPR009057">
    <property type="entry name" value="Homeodomain-like_sf"/>
</dbReference>
<dbReference type="CDD" id="cd00167">
    <property type="entry name" value="SANT"/>
    <property type="match status" value="1"/>
</dbReference>
<dbReference type="Pfam" id="PF00249">
    <property type="entry name" value="Myb_DNA-binding"/>
    <property type="match status" value="1"/>
</dbReference>
<comment type="subcellular location">
    <subcellularLocation>
        <location evidence="1">Nucleus</location>
    </subcellularLocation>
</comment>
<gene>
    <name evidence="6" type="ORF">KK1_025042</name>
</gene>
<dbReference type="SUPFAM" id="SSF46689">
    <property type="entry name" value="Homeodomain-like"/>
    <property type="match status" value="1"/>
</dbReference>
<name>A0A151SE84_CAJCA</name>
<reference evidence="6" key="1">
    <citation type="journal article" date="2012" name="Nat. Biotechnol.">
        <title>Draft genome sequence of pigeonpea (Cajanus cajan), an orphan legume crop of resource-poor farmers.</title>
        <authorList>
            <person name="Varshney R.K."/>
            <person name="Chen W."/>
            <person name="Li Y."/>
            <person name="Bharti A.K."/>
            <person name="Saxena R.K."/>
            <person name="Schlueter J.A."/>
            <person name="Donoghue M.T."/>
            <person name="Azam S."/>
            <person name="Fan G."/>
            <person name="Whaley A.M."/>
            <person name="Farmer A.D."/>
            <person name="Sheridan J."/>
            <person name="Iwata A."/>
            <person name="Tuteja R."/>
            <person name="Penmetsa R.V."/>
            <person name="Wu W."/>
            <person name="Upadhyaya H.D."/>
            <person name="Yang S.P."/>
            <person name="Shah T."/>
            <person name="Saxena K.B."/>
            <person name="Michael T."/>
            <person name="McCombie W.R."/>
            <person name="Yang B."/>
            <person name="Zhang G."/>
            <person name="Yang H."/>
            <person name="Wang J."/>
            <person name="Spillane C."/>
            <person name="Cook D.R."/>
            <person name="May G.D."/>
            <person name="Xu X."/>
            <person name="Jackson S.A."/>
        </authorList>
    </citation>
    <scope>NUCLEOTIDE SEQUENCE [LARGE SCALE GENOMIC DNA]</scope>
</reference>
<evidence type="ECO:0000259" key="4">
    <source>
        <dbReference type="PROSITE" id="PS50090"/>
    </source>
</evidence>
<feature type="domain" description="HTH myb-type" evidence="5">
    <location>
        <begin position="10"/>
        <end position="46"/>
    </location>
</feature>
<protein>
    <submittedName>
        <fullName evidence="6">Myb-related protein Myb4</fullName>
    </submittedName>
</protein>
<keyword evidence="2" id="KW-0238">DNA-binding</keyword>
<dbReference type="InterPro" id="IPR017930">
    <property type="entry name" value="Myb_dom"/>
</dbReference>
<feature type="domain" description="Myb-like" evidence="4">
    <location>
        <begin position="10"/>
        <end position="57"/>
    </location>
</feature>
<dbReference type="InterPro" id="IPR001005">
    <property type="entry name" value="SANT/Myb"/>
</dbReference>
<evidence type="ECO:0000313" key="7">
    <source>
        <dbReference type="Proteomes" id="UP000075243"/>
    </source>
</evidence>
<keyword evidence="7" id="KW-1185">Reference proteome</keyword>
<dbReference type="Gramene" id="C.cajan_24679.t">
    <property type="protein sequence ID" value="C.cajan_24679.t"/>
    <property type="gene ID" value="C.cajan_24679"/>
</dbReference>
<keyword evidence="3" id="KW-0539">Nucleus</keyword>
<evidence type="ECO:0000313" key="6">
    <source>
        <dbReference type="EMBL" id="KYP53041.1"/>
    </source>
</evidence>
<dbReference type="EMBL" id="KQ483417">
    <property type="protein sequence ID" value="KYP53041.1"/>
    <property type="molecule type" value="Genomic_DNA"/>
</dbReference>
<dbReference type="GO" id="GO:0005634">
    <property type="term" value="C:nucleus"/>
    <property type="evidence" value="ECO:0007669"/>
    <property type="project" value="UniProtKB-SubCell"/>
</dbReference>
<accession>A0A151SE84</accession>
<evidence type="ECO:0000259" key="5">
    <source>
        <dbReference type="PROSITE" id="PS51294"/>
    </source>
</evidence>